<dbReference type="AlphaFoldDB" id="B4IKT2"/>
<sequence length="330" mass="37699">MERLIGRVESSLNMSTAINSERDLEEAVDTLIHNIKAAVRLATHSPSGRANPIVETRSTATHSFWMYVRKKICGAGVPQGSVLGPLLYCLYSYDIRGQTLAYPDDVCVTYRSCCEHDASTNIQDFASTFSEWARRWSIGINGDKSAHVCYTLKRKTPPAVLRKTPLAVCRLRTPVLQSNTAKYLGVIFDRRLNFSKQVSAMRVRIRAAATKHFWLINSRSKLSLSNKVTIYKQILAPIWKYGCRRFQAAQKKIARTITEWYVKNSTLHKDLKLATVFKAINMHSSRFPDKLERHRNCTAKALSRARPPRSLHRRKPKDLIIRSPLTRARR</sequence>
<evidence type="ECO:0000313" key="3">
    <source>
        <dbReference type="EMBL" id="EDW52683.1"/>
    </source>
</evidence>
<evidence type="ECO:0000259" key="2">
    <source>
        <dbReference type="PROSITE" id="PS50878"/>
    </source>
</evidence>
<dbReference type="InterPro" id="IPR000477">
    <property type="entry name" value="RT_dom"/>
</dbReference>
<organism evidence="4">
    <name type="scientific">Drosophila sechellia</name>
    <name type="common">Fruit fly</name>
    <dbReference type="NCBI Taxonomy" id="7238"/>
    <lineage>
        <taxon>Eukaryota</taxon>
        <taxon>Metazoa</taxon>
        <taxon>Ecdysozoa</taxon>
        <taxon>Arthropoda</taxon>
        <taxon>Hexapoda</taxon>
        <taxon>Insecta</taxon>
        <taxon>Pterygota</taxon>
        <taxon>Neoptera</taxon>
        <taxon>Endopterygota</taxon>
        <taxon>Diptera</taxon>
        <taxon>Brachycera</taxon>
        <taxon>Muscomorpha</taxon>
        <taxon>Ephydroidea</taxon>
        <taxon>Drosophilidae</taxon>
        <taxon>Drosophila</taxon>
        <taxon>Sophophora</taxon>
    </lineage>
</organism>
<protein>
    <submittedName>
        <fullName evidence="3">GM22488</fullName>
    </submittedName>
</protein>
<dbReference type="HOGENOM" id="CLU_842705_0_0_1"/>
<dbReference type="PANTHER" id="PTHR33332">
    <property type="entry name" value="REVERSE TRANSCRIPTASE DOMAIN-CONTAINING PROTEIN"/>
    <property type="match status" value="1"/>
</dbReference>
<proteinExistence type="predicted"/>
<gene>
    <name evidence="3" type="primary">Dsec\GM22488</name>
    <name evidence="3" type="ORF">Dsec_GM22488</name>
</gene>
<feature type="compositionally biased region" description="Basic residues" evidence="1">
    <location>
        <begin position="306"/>
        <end position="316"/>
    </location>
</feature>
<accession>B4IKT2</accession>
<feature type="domain" description="Reverse transcriptase" evidence="2">
    <location>
        <begin position="1"/>
        <end position="188"/>
    </location>
</feature>
<dbReference type="EMBL" id="CH480856">
    <property type="protein sequence ID" value="EDW52683.1"/>
    <property type="molecule type" value="Genomic_DNA"/>
</dbReference>
<evidence type="ECO:0000256" key="1">
    <source>
        <dbReference type="SAM" id="MobiDB-lite"/>
    </source>
</evidence>
<reference evidence="3 4" key="1">
    <citation type="journal article" date="2007" name="Nature">
        <title>Evolution of genes and genomes on the Drosophila phylogeny.</title>
        <authorList>
            <consortium name="Drosophila 12 Genomes Consortium"/>
            <person name="Clark A.G."/>
            <person name="Eisen M.B."/>
            <person name="Smith D.R."/>
            <person name="Bergman C.M."/>
            <person name="Oliver B."/>
            <person name="Markow T.A."/>
            <person name="Kaufman T.C."/>
            <person name="Kellis M."/>
            <person name="Gelbart W."/>
            <person name="Iyer V.N."/>
            <person name="Pollard D.A."/>
            <person name="Sackton T.B."/>
            <person name="Larracuente A.M."/>
            <person name="Singh N.D."/>
            <person name="Abad J.P."/>
            <person name="Abt D.N."/>
            <person name="Adryan B."/>
            <person name="Aguade M."/>
            <person name="Akashi H."/>
            <person name="Anderson W.W."/>
            <person name="Aquadro C.F."/>
            <person name="Ardell D.H."/>
            <person name="Arguello R."/>
            <person name="Artieri C.G."/>
            <person name="Barbash D.A."/>
            <person name="Barker D."/>
            <person name="Barsanti P."/>
            <person name="Batterham P."/>
            <person name="Batzoglou S."/>
            <person name="Begun D."/>
            <person name="Bhutkar A."/>
            <person name="Blanco E."/>
            <person name="Bosak S.A."/>
            <person name="Bradley R.K."/>
            <person name="Brand A.D."/>
            <person name="Brent M.R."/>
            <person name="Brooks A.N."/>
            <person name="Brown R.H."/>
            <person name="Butlin R.K."/>
            <person name="Caggese C."/>
            <person name="Calvi B.R."/>
            <person name="Bernardo de Carvalho A."/>
            <person name="Caspi A."/>
            <person name="Castrezana S."/>
            <person name="Celniker S.E."/>
            <person name="Chang J.L."/>
            <person name="Chapple C."/>
            <person name="Chatterji S."/>
            <person name="Chinwalla A."/>
            <person name="Civetta A."/>
            <person name="Clifton S.W."/>
            <person name="Comeron J.M."/>
            <person name="Costello J.C."/>
            <person name="Coyne J.A."/>
            <person name="Daub J."/>
            <person name="David R.G."/>
            <person name="Delcher A.L."/>
            <person name="Delehaunty K."/>
            <person name="Do C.B."/>
            <person name="Ebling H."/>
            <person name="Edwards K."/>
            <person name="Eickbush T."/>
            <person name="Evans J.D."/>
            <person name="Filipski A."/>
            <person name="Findeiss S."/>
            <person name="Freyhult E."/>
            <person name="Fulton L."/>
            <person name="Fulton R."/>
            <person name="Garcia A.C."/>
            <person name="Gardiner A."/>
            <person name="Garfield D.A."/>
            <person name="Garvin B.E."/>
            <person name="Gibson G."/>
            <person name="Gilbert D."/>
            <person name="Gnerre S."/>
            <person name="Godfrey J."/>
            <person name="Good R."/>
            <person name="Gotea V."/>
            <person name="Gravely B."/>
            <person name="Greenberg A.J."/>
            <person name="Griffiths-Jones S."/>
            <person name="Gross S."/>
            <person name="Guigo R."/>
            <person name="Gustafson E.A."/>
            <person name="Haerty W."/>
            <person name="Hahn M.W."/>
            <person name="Halligan D.L."/>
            <person name="Halpern A.L."/>
            <person name="Halter G.M."/>
            <person name="Han M.V."/>
            <person name="Heger A."/>
            <person name="Hillier L."/>
            <person name="Hinrichs A.S."/>
            <person name="Holmes I."/>
            <person name="Hoskins R.A."/>
            <person name="Hubisz M.J."/>
            <person name="Hultmark D."/>
            <person name="Huntley M.A."/>
            <person name="Jaffe D.B."/>
            <person name="Jagadeeshan S."/>
            <person name="Jeck W.R."/>
            <person name="Johnson J."/>
            <person name="Jones C.D."/>
            <person name="Jordan W.C."/>
            <person name="Karpen G.H."/>
            <person name="Kataoka E."/>
            <person name="Keightley P.D."/>
            <person name="Kheradpour P."/>
            <person name="Kirkness E.F."/>
            <person name="Koerich L.B."/>
            <person name="Kristiansen K."/>
            <person name="Kudrna D."/>
            <person name="Kulathinal R.J."/>
            <person name="Kumar S."/>
            <person name="Kwok R."/>
            <person name="Lander E."/>
            <person name="Langley C.H."/>
            <person name="Lapoint R."/>
            <person name="Lazzaro B.P."/>
            <person name="Lee S.J."/>
            <person name="Levesque L."/>
            <person name="Li R."/>
            <person name="Lin C.F."/>
            <person name="Lin M.F."/>
            <person name="Lindblad-Toh K."/>
            <person name="Llopart A."/>
            <person name="Long M."/>
            <person name="Low L."/>
            <person name="Lozovsky E."/>
            <person name="Lu J."/>
            <person name="Luo M."/>
            <person name="Machado C.A."/>
            <person name="Makalowski W."/>
            <person name="Marzo M."/>
            <person name="Matsuda M."/>
            <person name="Matzkin L."/>
            <person name="McAllister B."/>
            <person name="McBride C.S."/>
            <person name="McKernan B."/>
            <person name="McKernan K."/>
            <person name="Mendez-Lago M."/>
            <person name="Minx P."/>
            <person name="Mollenhauer M.U."/>
            <person name="Montooth K."/>
            <person name="Mount S.M."/>
            <person name="Mu X."/>
            <person name="Myers E."/>
            <person name="Negre B."/>
            <person name="Newfeld S."/>
            <person name="Nielsen R."/>
            <person name="Noor M.A."/>
            <person name="O'Grady P."/>
            <person name="Pachter L."/>
            <person name="Papaceit M."/>
            <person name="Parisi M.J."/>
            <person name="Parisi M."/>
            <person name="Parts L."/>
            <person name="Pedersen J.S."/>
            <person name="Pesole G."/>
            <person name="Phillippy A.M."/>
            <person name="Ponting C.P."/>
            <person name="Pop M."/>
            <person name="Porcelli D."/>
            <person name="Powell J.R."/>
            <person name="Prohaska S."/>
            <person name="Pruitt K."/>
            <person name="Puig M."/>
            <person name="Quesneville H."/>
            <person name="Ram K.R."/>
            <person name="Rand D."/>
            <person name="Rasmussen M.D."/>
            <person name="Reed L.K."/>
            <person name="Reenan R."/>
            <person name="Reily A."/>
            <person name="Remington K.A."/>
            <person name="Rieger T.T."/>
            <person name="Ritchie M.G."/>
            <person name="Robin C."/>
            <person name="Rogers Y.H."/>
            <person name="Rohde C."/>
            <person name="Rozas J."/>
            <person name="Rubenfield M.J."/>
            <person name="Ruiz A."/>
            <person name="Russo S."/>
            <person name="Salzberg S.L."/>
            <person name="Sanchez-Gracia A."/>
            <person name="Saranga D.J."/>
            <person name="Sato H."/>
            <person name="Schaeffer S.W."/>
            <person name="Schatz M.C."/>
            <person name="Schlenke T."/>
            <person name="Schwartz R."/>
            <person name="Segarra C."/>
            <person name="Singh R.S."/>
            <person name="Sirot L."/>
            <person name="Sirota M."/>
            <person name="Sisneros N.B."/>
            <person name="Smith C.D."/>
            <person name="Smith T.F."/>
            <person name="Spieth J."/>
            <person name="Stage D.E."/>
            <person name="Stark A."/>
            <person name="Stephan W."/>
            <person name="Strausberg R.L."/>
            <person name="Strempel S."/>
            <person name="Sturgill D."/>
            <person name="Sutton G."/>
            <person name="Sutton G.G."/>
            <person name="Tao W."/>
            <person name="Teichmann S."/>
            <person name="Tobari Y.N."/>
            <person name="Tomimura Y."/>
            <person name="Tsolas J.M."/>
            <person name="Valente V.L."/>
            <person name="Venter E."/>
            <person name="Venter J.C."/>
            <person name="Vicario S."/>
            <person name="Vieira F.G."/>
            <person name="Vilella A.J."/>
            <person name="Villasante A."/>
            <person name="Walenz B."/>
            <person name="Wang J."/>
            <person name="Wasserman M."/>
            <person name="Watts T."/>
            <person name="Wilson D."/>
            <person name="Wilson R.K."/>
            <person name="Wing R.A."/>
            <person name="Wolfner M.F."/>
            <person name="Wong A."/>
            <person name="Wong G.K."/>
            <person name="Wu C.I."/>
            <person name="Wu G."/>
            <person name="Yamamoto D."/>
            <person name="Yang H.P."/>
            <person name="Yang S.P."/>
            <person name="Yorke J.A."/>
            <person name="Yoshida K."/>
            <person name="Zdobnov E."/>
            <person name="Zhang P."/>
            <person name="Zhang Y."/>
            <person name="Zimin A.V."/>
            <person name="Baldwin J."/>
            <person name="Abdouelleil A."/>
            <person name="Abdulkadir J."/>
            <person name="Abebe A."/>
            <person name="Abera B."/>
            <person name="Abreu J."/>
            <person name="Acer S.C."/>
            <person name="Aftuck L."/>
            <person name="Alexander A."/>
            <person name="An P."/>
            <person name="Anderson E."/>
            <person name="Anderson S."/>
            <person name="Arachi H."/>
            <person name="Azer M."/>
            <person name="Bachantsang P."/>
            <person name="Barry A."/>
            <person name="Bayul T."/>
            <person name="Berlin A."/>
            <person name="Bessette D."/>
            <person name="Bloom T."/>
            <person name="Blye J."/>
            <person name="Boguslavskiy L."/>
            <person name="Bonnet C."/>
            <person name="Boukhgalter B."/>
            <person name="Bourzgui I."/>
            <person name="Brown A."/>
            <person name="Cahill P."/>
            <person name="Channer S."/>
            <person name="Cheshatsang Y."/>
            <person name="Chuda L."/>
            <person name="Citroen M."/>
            <person name="Collymore A."/>
            <person name="Cooke P."/>
            <person name="Costello M."/>
            <person name="D'Aco K."/>
            <person name="Daza R."/>
            <person name="De Haan G."/>
            <person name="DeGray S."/>
            <person name="DeMaso C."/>
            <person name="Dhargay N."/>
            <person name="Dooley K."/>
            <person name="Dooley E."/>
            <person name="Doricent M."/>
            <person name="Dorje P."/>
            <person name="Dorjee K."/>
            <person name="Dupes A."/>
            <person name="Elong R."/>
            <person name="Falk J."/>
            <person name="Farina A."/>
            <person name="Faro S."/>
            <person name="Ferguson D."/>
            <person name="Fisher S."/>
            <person name="Foley C.D."/>
            <person name="Franke A."/>
            <person name="Friedrich D."/>
            <person name="Gadbois L."/>
            <person name="Gearin G."/>
            <person name="Gearin C.R."/>
            <person name="Giannoukos G."/>
            <person name="Goode T."/>
            <person name="Graham J."/>
            <person name="Grandbois E."/>
            <person name="Grewal S."/>
            <person name="Gyaltsen K."/>
            <person name="Hafez N."/>
            <person name="Hagos B."/>
            <person name="Hall J."/>
            <person name="Henson C."/>
            <person name="Hollinger A."/>
            <person name="Honan T."/>
            <person name="Huard M.D."/>
            <person name="Hughes L."/>
            <person name="Hurhula B."/>
            <person name="Husby M.E."/>
            <person name="Kamat A."/>
            <person name="Kanga B."/>
            <person name="Kashin S."/>
            <person name="Khazanovich D."/>
            <person name="Kisner P."/>
            <person name="Lance K."/>
            <person name="Lara M."/>
            <person name="Lee W."/>
            <person name="Lennon N."/>
            <person name="Letendre F."/>
            <person name="LeVine R."/>
            <person name="Lipovsky A."/>
            <person name="Liu X."/>
            <person name="Liu J."/>
            <person name="Liu S."/>
            <person name="Lokyitsang T."/>
            <person name="Lokyitsang Y."/>
            <person name="Lubonja R."/>
            <person name="Lui A."/>
            <person name="MacDonald P."/>
            <person name="Magnisalis V."/>
            <person name="Maru K."/>
            <person name="Matthews C."/>
            <person name="McCusker W."/>
            <person name="McDonough S."/>
            <person name="Mehta T."/>
            <person name="Meldrim J."/>
            <person name="Meneus L."/>
            <person name="Mihai O."/>
            <person name="Mihalev A."/>
            <person name="Mihova T."/>
            <person name="Mittelman R."/>
            <person name="Mlenga V."/>
            <person name="Montmayeur A."/>
            <person name="Mulrain L."/>
            <person name="Navidi A."/>
            <person name="Naylor J."/>
            <person name="Negash T."/>
            <person name="Nguyen T."/>
            <person name="Nguyen N."/>
            <person name="Nicol R."/>
            <person name="Norbu C."/>
            <person name="Norbu N."/>
            <person name="Novod N."/>
            <person name="O'Neill B."/>
            <person name="Osman S."/>
            <person name="Markiewicz E."/>
            <person name="Oyono O.L."/>
            <person name="Patti C."/>
            <person name="Phunkhang P."/>
            <person name="Pierre F."/>
            <person name="Priest M."/>
            <person name="Raghuraman S."/>
            <person name="Rege F."/>
            <person name="Reyes R."/>
            <person name="Rise C."/>
            <person name="Rogov P."/>
            <person name="Ross K."/>
            <person name="Ryan E."/>
            <person name="Settipalli S."/>
            <person name="Shea T."/>
            <person name="Sherpa N."/>
            <person name="Shi L."/>
            <person name="Shih D."/>
            <person name="Sparrow T."/>
            <person name="Spaulding J."/>
            <person name="Stalker J."/>
            <person name="Stange-Thomann N."/>
            <person name="Stavropoulos S."/>
            <person name="Stone C."/>
            <person name="Strader C."/>
            <person name="Tesfaye S."/>
            <person name="Thomson T."/>
            <person name="Thoulutsang Y."/>
            <person name="Thoulutsang D."/>
            <person name="Topham K."/>
            <person name="Topping I."/>
            <person name="Tsamla T."/>
            <person name="Vassiliev H."/>
            <person name="Vo A."/>
            <person name="Wangchuk T."/>
            <person name="Wangdi T."/>
            <person name="Weiand M."/>
            <person name="Wilkinson J."/>
            <person name="Wilson A."/>
            <person name="Yadav S."/>
            <person name="Young G."/>
            <person name="Yu Q."/>
            <person name="Zembek L."/>
            <person name="Zhong D."/>
            <person name="Zimmer A."/>
            <person name="Zwirko Z."/>
            <person name="Jaffe D.B."/>
            <person name="Alvarez P."/>
            <person name="Brockman W."/>
            <person name="Butler J."/>
            <person name="Chin C."/>
            <person name="Gnerre S."/>
            <person name="Grabherr M."/>
            <person name="Kleber M."/>
            <person name="Mauceli E."/>
            <person name="MacCallum I."/>
        </authorList>
    </citation>
    <scope>NUCLEOTIDE SEQUENCE [LARGE SCALE GENOMIC DNA]</scope>
    <source>
        <strain evidence="4">Rob3c / Tucson 14021-0248.25</strain>
    </source>
</reference>
<name>B4IKT2_DROSE</name>
<dbReference type="Pfam" id="PF00078">
    <property type="entry name" value="RVT_1"/>
    <property type="match status" value="1"/>
</dbReference>
<keyword evidence="4" id="KW-1185">Reference proteome</keyword>
<dbReference type="PhylomeDB" id="B4IKT2"/>
<evidence type="ECO:0000313" key="4">
    <source>
        <dbReference type="Proteomes" id="UP000001292"/>
    </source>
</evidence>
<feature type="region of interest" description="Disordered" evidence="1">
    <location>
        <begin position="303"/>
        <end position="330"/>
    </location>
</feature>
<dbReference type="PROSITE" id="PS50878">
    <property type="entry name" value="RT_POL"/>
    <property type="match status" value="1"/>
</dbReference>
<dbReference type="Proteomes" id="UP000001292">
    <property type="component" value="Unassembled WGS sequence"/>
</dbReference>
<dbReference type="OMA" id="RTITEWY"/>